<organism evidence="1 2">
    <name type="scientific">Desulfofustis glycolicus DSM 9705</name>
    <dbReference type="NCBI Taxonomy" id="1121409"/>
    <lineage>
        <taxon>Bacteria</taxon>
        <taxon>Pseudomonadati</taxon>
        <taxon>Thermodesulfobacteriota</taxon>
        <taxon>Desulfobulbia</taxon>
        <taxon>Desulfobulbales</taxon>
        <taxon>Desulfocapsaceae</taxon>
        <taxon>Desulfofustis</taxon>
    </lineage>
</organism>
<dbReference type="Pfam" id="PF02596">
    <property type="entry name" value="DUF169"/>
    <property type="match status" value="1"/>
</dbReference>
<proteinExistence type="predicted"/>
<protein>
    <submittedName>
        <fullName evidence="1">Uncharacterized conserved protein, DUF169 family</fullName>
    </submittedName>
</protein>
<dbReference type="OrthoDB" id="9779322at2"/>
<evidence type="ECO:0000313" key="2">
    <source>
        <dbReference type="Proteomes" id="UP000184139"/>
    </source>
</evidence>
<reference evidence="1 2" key="1">
    <citation type="submission" date="2016-11" db="EMBL/GenBank/DDBJ databases">
        <authorList>
            <person name="Jaros S."/>
            <person name="Januszkiewicz K."/>
            <person name="Wedrychowicz H."/>
        </authorList>
    </citation>
    <scope>NUCLEOTIDE SEQUENCE [LARGE SCALE GENOMIC DNA]</scope>
    <source>
        <strain evidence="1 2">DSM 9705</strain>
    </source>
</reference>
<keyword evidence="2" id="KW-1185">Reference proteome</keyword>
<dbReference type="AlphaFoldDB" id="A0A1M5XU76"/>
<evidence type="ECO:0000313" key="1">
    <source>
        <dbReference type="EMBL" id="SHI03272.1"/>
    </source>
</evidence>
<dbReference type="InterPro" id="IPR003748">
    <property type="entry name" value="DUF169"/>
</dbReference>
<dbReference type="RefSeq" id="WP_073377780.1">
    <property type="nucleotide sequence ID" value="NZ_FQXS01000023.1"/>
</dbReference>
<dbReference type="Proteomes" id="UP000184139">
    <property type="component" value="Unassembled WGS sequence"/>
</dbReference>
<accession>A0A1M5XU76</accession>
<dbReference type="EMBL" id="FQXS01000023">
    <property type="protein sequence ID" value="SHI03272.1"/>
    <property type="molecule type" value="Genomic_DNA"/>
</dbReference>
<dbReference type="STRING" id="1121409.SAMN02745124_03350"/>
<sequence length="274" mass="30671">MYSSVADAIGLKYEPLVVLFADSKPEQARQFKEGKWGCVMFMVAAVLKGETAVFDRSSFGCFGGGTGLGFGDQYENFPGGKGCFQYFLSVGNDQWSHGREAAEQVKPFMRPAAFKHFTHGERYFKSPELVGQFIQSLPITTVPAPYVVFKPLVEVIEEEEQPEVIVFFGNMDQIAALTVLVNYGRGHNENVIFPYAAGCQSIGIYPLAEARRDLPRAVLGLNDLSARVYLKRLLRDDVLSFAVPLKLFREMENNLEESFLSGDTWRELRTMGSF</sequence>
<name>A0A1M5XU76_9BACT</name>
<gene>
    <name evidence="1" type="ORF">SAMN02745124_03350</name>
</gene>